<evidence type="ECO:0000256" key="5">
    <source>
        <dbReference type="ARBA" id="ARBA00023002"/>
    </source>
</evidence>
<dbReference type="GO" id="GO:0005886">
    <property type="term" value="C:plasma membrane"/>
    <property type="evidence" value="ECO:0007669"/>
    <property type="project" value="TreeGrafter"/>
</dbReference>
<evidence type="ECO:0000259" key="6">
    <source>
        <dbReference type="Pfam" id="PF00441"/>
    </source>
</evidence>
<keyword evidence="4" id="KW-0274">FAD</keyword>
<sequence length="743" mass="78861">MPLAITEEQHQLAAAVREFAARHAPRDKVRTQFATLATGQLPSWWTEFVDIGFPAVHVPETLGGQGGSLADMACVLEAAATALLPGPWLSTATAAAVALSGNISDGNGAETLLRDVAAGATAAVVLPEHSDFRARPNEAGWLLTGSSGLTLGICSARKILLPAQTDECGVVWLVLDTTAGSLTAQPRNGTDLCGDVGVLDINDHQVSTEFVLGDIDSERARCIVVTFAACAAAGTVRWSLNAATEYLSTREQFGTPIGTFQAMQHKAATLLVNTELAEAAAWDAVRAADESLEQHRLAASSAALTALAPAPDLLLDALLMFGAIGFTWEHDLHLYWRRATSLAASVGPSVRWSRELGALSQTAQRSTSLHLGEEAPGFRTEIAELLDHALTLTNHGPSRQDQRPEFDIGPRRDFLAESGLVAPHLPRPWGLAATALQQVIIAEEFEKRPELIRPSLGIAEWMAPTILDAGTQAQQDRFVGATLRGVLQWCQLYSEPGAGSDLASLTTRASRTEGGWLINGRKIWTSLAQYADFGALLARTDPDAPKHRGLSYFLVDMQSEGVEVSPIMQANGSDKFSEVVFTDAFVPDDMMVGAPGGGWGLAVGAMAVERTAIGGYVAMNRTDIVRRAAQSEGLDHDAAVRALGEIEAYAGALKALVTRETLRLVQGNKPGPASSVAKVALSVLIRRAATATLANTERAAMVQDSDPDVFTPYFGLPSELIGGGTVEIQLTVIAQMILGLPRK</sequence>
<organism evidence="9 10">
    <name type="scientific">Mycobacterium rhizamassiliense</name>
    <dbReference type="NCBI Taxonomy" id="1841860"/>
    <lineage>
        <taxon>Bacteria</taxon>
        <taxon>Bacillati</taxon>
        <taxon>Actinomycetota</taxon>
        <taxon>Actinomycetes</taxon>
        <taxon>Mycobacteriales</taxon>
        <taxon>Mycobacteriaceae</taxon>
        <taxon>Mycobacterium</taxon>
    </lineage>
</organism>
<dbReference type="SUPFAM" id="SSF47203">
    <property type="entry name" value="Acyl-CoA dehydrogenase C-terminal domain-like"/>
    <property type="match status" value="2"/>
</dbReference>
<keyword evidence="10" id="KW-1185">Reference proteome</keyword>
<evidence type="ECO:0000259" key="7">
    <source>
        <dbReference type="Pfam" id="PF02770"/>
    </source>
</evidence>
<dbReference type="STRING" id="1841860.GCA_900157375_01525"/>
<evidence type="ECO:0000256" key="1">
    <source>
        <dbReference type="ARBA" id="ARBA00001974"/>
    </source>
</evidence>
<dbReference type="Gene3D" id="2.40.110.10">
    <property type="entry name" value="Butyryl-CoA Dehydrogenase, subunit A, domain 2"/>
    <property type="match status" value="2"/>
</dbReference>
<feature type="domain" description="Acyl-CoA dehydrogenase/oxidase C-terminal" evidence="6">
    <location>
        <begin position="596"/>
        <end position="737"/>
    </location>
</feature>
<evidence type="ECO:0000256" key="3">
    <source>
        <dbReference type="ARBA" id="ARBA00022630"/>
    </source>
</evidence>
<dbReference type="OrthoDB" id="2431337at2"/>
<feature type="domain" description="Acyl-CoA dehydrogenase/oxidase N-terminal" evidence="8">
    <location>
        <begin position="6"/>
        <end position="90"/>
    </location>
</feature>
<dbReference type="InterPro" id="IPR036250">
    <property type="entry name" value="AcylCo_DH-like_C"/>
</dbReference>
<dbReference type="InterPro" id="IPR006091">
    <property type="entry name" value="Acyl-CoA_Oxase/DH_mid-dom"/>
</dbReference>
<accession>A0A2U3NQD5</accession>
<dbReference type="AlphaFoldDB" id="A0A2U3NQD5"/>
<dbReference type="InterPro" id="IPR009075">
    <property type="entry name" value="AcylCo_DH/oxidase_C"/>
</dbReference>
<dbReference type="Gene3D" id="1.10.540.10">
    <property type="entry name" value="Acyl-CoA dehydrogenase/oxidase, N-terminal domain"/>
    <property type="match status" value="2"/>
</dbReference>
<feature type="domain" description="Acyl-CoA dehydrogenase/oxidase C-terminal" evidence="6">
    <location>
        <begin position="229"/>
        <end position="347"/>
    </location>
</feature>
<dbReference type="PANTHER" id="PTHR43292:SF4">
    <property type="entry name" value="ACYL-COA DEHYDROGENASE FADE34"/>
    <property type="match status" value="1"/>
</dbReference>
<dbReference type="FunFam" id="2.40.110.10:FF:000011">
    <property type="entry name" value="Acyl-CoA dehydrogenase FadE34"/>
    <property type="match status" value="1"/>
</dbReference>
<keyword evidence="3" id="KW-0285">Flavoprotein</keyword>
<dbReference type="Pfam" id="PF02770">
    <property type="entry name" value="Acyl-CoA_dh_M"/>
    <property type="match status" value="1"/>
</dbReference>
<dbReference type="RefSeq" id="WP_077087038.1">
    <property type="nucleotide sequence ID" value="NZ_LT721901.1"/>
</dbReference>
<evidence type="ECO:0000313" key="10">
    <source>
        <dbReference type="Proteomes" id="UP000240988"/>
    </source>
</evidence>
<evidence type="ECO:0000313" key="9">
    <source>
        <dbReference type="EMBL" id="SPM33720.1"/>
    </source>
</evidence>
<evidence type="ECO:0000259" key="8">
    <source>
        <dbReference type="Pfam" id="PF02771"/>
    </source>
</evidence>
<comment type="cofactor">
    <cofactor evidence="1">
        <name>FAD</name>
        <dbReference type="ChEBI" id="CHEBI:57692"/>
    </cofactor>
</comment>
<dbReference type="Proteomes" id="UP000240988">
    <property type="component" value="Unassembled WGS sequence"/>
</dbReference>
<name>A0A2U3NQD5_9MYCO</name>
<dbReference type="SUPFAM" id="SSF56645">
    <property type="entry name" value="Acyl-CoA dehydrogenase NM domain-like"/>
    <property type="match status" value="2"/>
</dbReference>
<dbReference type="InterPro" id="IPR013786">
    <property type="entry name" value="AcylCoA_DH/ox_N"/>
</dbReference>
<dbReference type="Pfam" id="PF00441">
    <property type="entry name" value="Acyl-CoA_dh_1"/>
    <property type="match status" value="2"/>
</dbReference>
<proteinExistence type="inferred from homology"/>
<protein>
    <submittedName>
        <fullName evidence="9">Acyl-CoA dehydrogenase</fullName>
    </submittedName>
</protein>
<dbReference type="Gene3D" id="1.20.140.10">
    <property type="entry name" value="Butyryl-CoA Dehydrogenase, subunit A, domain 3"/>
    <property type="match status" value="2"/>
</dbReference>
<keyword evidence="5" id="KW-0560">Oxidoreductase</keyword>
<dbReference type="Pfam" id="PF02771">
    <property type="entry name" value="Acyl-CoA_dh_N"/>
    <property type="match status" value="2"/>
</dbReference>
<dbReference type="InterPro" id="IPR046373">
    <property type="entry name" value="Acyl-CoA_Oxase/DH_mid-dom_sf"/>
</dbReference>
<evidence type="ECO:0000256" key="2">
    <source>
        <dbReference type="ARBA" id="ARBA00009347"/>
    </source>
</evidence>
<dbReference type="GO" id="GO:0016627">
    <property type="term" value="F:oxidoreductase activity, acting on the CH-CH group of donors"/>
    <property type="evidence" value="ECO:0007669"/>
    <property type="project" value="InterPro"/>
</dbReference>
<dbReference type="InterPro" id="IPR037069">
    <property type="entry name" value="AcylCoA_DH/ox_N_sf"/>
</dbReference>
<feature type="domain" description="Acyl-CoA dehydrogenase/oxidase N-terminal" evidence="8">
    <location>
        <begin position="412"/>
        <end position="485"/>
    </location>
</feature>
<dbReference type="InterPro" id="IPR052161">
    <property type="entry name" value="Mycobact_Acyl-CoA_DH"/>
</dbReference>
<gene>
    <name evidence="9" type="ORF">MRAB57_1524</name>
</gene>
<reference evidence="9 10" key="1">
    <citation type="submission" date="2017-01" db="EMBL/GenBank/DDBJ databases">
        <authorList>
            <consortium name="Urmite Genomes"/>
        </authorList>
    </citation>
    <scope>NUCLEOTIDE SEQUENCE [LARGE SCALE GENOMIC DNA]</scope>
    <source>
        <strain evidence="9 10">AB57</strain>
    </source>
</reference>
<comment type="similarity">
    <text evidence="2">Belongs to the acyl-CoA dehydrogenase family.</text>
</comment>
<evidence type="ECO:0000256" key="4">
    <source>
        <dbReference type="ARBA" id="ARBA00022827"/>
    </source>
</evidence>
<dbReference type="PANTHER" id="PTHR43292">
    <property type="entry name" value="ACYL-COA DEHYDROGENASE"/>
    <property type="match status" value="1"/>
</dbReference>
<feature type="domain" description="Acyl-CoA oxidase/dehydrogenase middle" evidence="7">
    <location>
        <begin position="490"/>
        <end position="583"/>
    </location>
</feature>
<dbReference type="InterPro" id="IPR009100">
    <property type="entry name" value="AcylCoA_DH/oxidase_NM_dom_sf"/>
</dbReference>
<dbReference type="EMBL" id="FUFA01000002">
    <property type="protein sequence ID" value="SPM33720.1"/>
    <property type="molecule type" value="Genomic_DNA"/>
</dbReference>
<dbReference type="GO" id="GO:0050660">
    <property type="term" value="F:flavin adenine dinucleotide binding"/>
    <property type="evidence" value="ECO:0007669"/>
    <property type="project" value="InterPro"/>
</dbReference>